<sequence length="562" mass="61751">MGFCGECGSYLAPDLQTSFCPNCNEAIPGAAPAPIRHVTFASTEDVESARQARELAERRVQEAKNYANTSQKDASNAITQYEAQQRAQVEAQAARDNEMLALSAENERRAIDAQRDEATRRREEAERQAQEARDRAEAMRLSAQNAISDYEAQQRAAVERENARIQQDLESQRQQHLQVAQAARERRENAERMAKEKLARAEKLRAEAQAAQEELKKQEAKRAAKEKQKVEARRLREEQARREANRRQAEEEARKAFEAKRQDEQTRQEAKRQEDQIRQEAMRLSTLSVSASASAPAASSSCVSCRAALKPAQKFCLQCGTKVAAAGFASSNSFTSPASSTSNSSFFPAPLPRTNSSASNSSTSSSLPGNEHSCLSCHFTLKPTQKFCPKCGTKVVATAPPPVPVTAPLPVSSTSSAASSTCTKCSQYLKPTQKFCLHCGTKVIATTTPATPCPSLSSSISSVSSYTSVPLSSPIHTSESWPASSSQLNTKHCPTCSKECKFTAKFCMGCGFNFAKRDEEEVARNMETARLRQQRIRDQEQQQRNQASLLANQAALAHQPSW</sequence>
<gene>
    <name evidence="3" type="ORF">DD238_006461</name>
</gene>
<dbReference type="Proteomes" id="UP000282087">
    <property type="component" value="Unassembled WGS sequence"/>
</dbReference>
<protein>
    <recommendedName>
        <fullName evidence="2">DZANK-type domain-containing protein</fullName>
    </recommendedName>
</protein>
<feature type="region of interest" description="Disordered" evidence="1">
    <location>
        <begin position="104"/>
        <end position="133"/>
    </location>
</feature>
<dbReference type="VEuPathDB" id="FungiDB:DD237_005314"/>
<feature type="region of interest" description="Disordered" evidence="1">
    <location>
        <begin position="169"/>
        <end position="191"/>
    </location>
</feature>
<name>A0A3M6V8M4_9STRA</name>
<feature type="compositionally biased region" description="Basic and acidic residues" evidence="1">
    <location>
        <begin position="213"/>
        <end position="276"/>
    </location>
</feature>
<accession>A0A3M6V8M4</accession>
<keyword evidence="4" id="KW-1185">Reference proteome</keyword>
<feature type="domain" description="DZANK-type" evidence="2">
    <location>
        <begin position="374"/>
        <end position="440"/>
    </location>
</feature>
<evidence type="ECO:0000259" key="2">
    <source>
        <dbReference type="Pfam" id="PF12773"/>
    </source>
</evidence>
<dbReference type="EMBL" id="QLLG01000427">
    <property type="protein sequence ID" value="RMX63275.1"/>
    <property type="molecule type" value="Genomic_DNA"/>
</dbReference>
<reference evidence="3 4" key="1">
    <citation type="submission" date="2018-06" db="EMBL/GenBank/DDBJ databases">
        <title>Comparative genomics of downy mildews reveals potential adaptations to biotrophy.</title>
        <authorList>
            <person name="Fletcher K."/>
            <person name="Klosterman S.J."/>
            <person name="Derevnina L."/>
            <person name="Martin F."/>
            <person name="Koike S."/>
            <person name="Reyes Chin-Wo S."/>
            <person name="Mou B."/>
            <person name="Michelmore R."/>
        </authorList>
    </citation>
    <scope>NUCLEOTIDE SEQUENCE [LARGE SCALE GENOMIC DNA]</scope>
    <source>
        <strain evidence="3 4">R14</strain>
    </source>
</reference>
<comment type="caution">
    <text evidence="3">The sequence shown here is derived from an EMBL/GenBank/DDBJ whole genome shotgun (WGS) entry which is preliminary data.</text>
</comment>
<organism evidence="3 4">
    <name type="scientific">Peronospora effusa</name>
    <dbReference type="NCBI Taxonomy" id="542832"/>
    <lineage>
        <taxon>Eukaryota</taxon>
        <taxon>Sar</taxon>
        <taxon>Stramenopiles</taxon>
        <taxon>Oomycota</taxon>
        <taxon>Peronosporomycetes</taxon>
        <taxon>Peronosporales</taxon>
        <taxon>Peronosporaceae</taxon>
        <taxon>Peronospora</taxon>
    </lineage>
</organism>
<dbReference type="Pfam" id="PF12773">
    <property type="entry name" value="DZR"/>
    <property type="match status" value="1"/>
</dbReference>
<proteinExistence type="predicted"/>
<dbReference type="InterPro" id="IPR025874">
    <property type="entry name" value="DZR"/>
</dbReference>
<evidence type="ECO:0000256" key="1">
    <source>
        <dbReference type="SAM" id="MobiDB-lite"/>
    </source>
</evidence>
<feature type="compositionally biased region" description="Polar residues" evidence="1">
    <location>
        <begin position="169"/>
        <end position="178"/>
    </location>
</feature>
<feature type="compositionally biased region" description="Basic and acidic residues" evidence="1">
    <location>
        <begin position="105"/>
        <end position="133"/>
    </location>
</feature>
<dbReference type="AlphaFoldDB" id="A0A3M6V8M4"/>
<evidence type="ECO:0000313" key="4">
    <source>
        <dbReference type="Proteomes" id="UP000282087"/>
    </source>
</evidence>
<feature type="region of interest" description="Disordered" evidence="1">
    <location>
        <begin position="209"/>
        <end position="276"/>
    </location>
</feature>
<dbReference type="STRING" id="542832.A0A3M6V8M4"/>
<evidence type="ECO:0000313" key="3">
    <source>
        <dbReference type="EMBL" id="RMX63275.1"/>
    </source>
</evidence>